<name>A0A9P1BN48_9DINO</name>
<keyword evidence="4" id="KW-1185">Reference proteome</keyword>
<feature type="compositionally biased region" description="Basic and acidic residues" evidence="1">
    <location>
        <begin position="513"/>
        <end position="533"/>
    </location>
</feature>
<dbReference type="GO" id="GO:0030864">
    <property type="term" value="C:cortical actin cytoskeleton"/>
    <property type="evidence" value="ECO:0007669"/>
    <property type="project" value="TreeGrafter"/>
</dbReference>
<evidence type="ECO:0000313" key="2">
    <source>
        <dbReference type="EMBL" id="CAI3976412.1"/>
    </source>
</evidence>
<comment type="caution">
    <text evidence="2">The sequence shown here is derived from an EMBL/GenBank/DDBJ whole genome shotgun (WGS) entry which is preliminary data.</text>
</comment>
<reference evidence="3 4" key="2">
    <citation type="submission" date="2024-05" db="EMBL/GenBank/DDBJ databases">
        <authorList>
            <person name="Chen Y."/>
            <person name="Shah S."/>
            <person name="Dougan E. K."/>
            <person name="Thang M."/>
            <person name="Chan C."/>
        </authorList>
    </citation>
    <scope>NUCLEOTIDE SEQUENCE [LARGE SCALE GENOMIC DNA]</scope>
</reference>
<feature type="compositionally biased region" description="Polar residues" evidence="1">
    <location>
        <begin position="903"/>
        <end position="913"/>
    </location>
</feature>
<feature type="non-terminal residue" evidence="2">
    <location>
        <position position="1760"/>
    </location>
</feature>
<feature type="compositionally biased region" description="Low complexity" evidence="1">
    <location>
        <begin position="1239"/>
        <end position="1249"/>
    </location>
</feature>
<dbReference type="GO" id="GO:0030833">
    <property type="term" value="P:regulation of actin filament polymerization"/>
    <property type="evidence" value="ECO:0007669"/>
    <property type="project" value="TreeGrafter"/>
</dbReference>
<evidence type="ECO:0000313" key="3">
    <source>
        <dbReference type="EMBL" id="CAL4763724.1"/>
    </source>
</evidence>
<sequence length="1760" mass="194798">VRDPKAAPGSAGNMLAAMSTLYVDCTSLPGEWDSADEIRNRLRSNQQLVSNDGGKDVKIQRCVANYDVLIPILTQIGCGCRLAEIEGLREAVGNVYARNQREPTTDIVDDDAWSVRDMVFFVKRKTQRQEDPVFQSLCLLVNPSLEGLVDDVNAKRRKLGKYAGNEDQPPAPESVDTAADPPVADPPAAPVPKDSMGSAEKTPKTTGDTNKGPMATGFKVATPQQKVLPKASPAAVAPPSAPSKEGSVPAKASPHQPGSVVADAADDVHAALAQKKALLLQIQQKRLSLKASPALPTGPPVGKLVLGRGQSVPIFGDDDMETFPMAEDEAANVAAREATSPTTTSGPKGHEDLATDSPSTKRAKFQKAIPISDESMVAPTEIDQTPAGNRDGRDEPSADNDQPSAGGEARDEFGDEPVGGSDATEYYEAESDGEKQQSVPPSAPSAEEVFSRRDQLSLRSSKKEANKEKKEKGTRSKKTKDKDQETDKGKVTDKRTQRKKKDNTPNTSSRSSKKSEGKPAKRKAAENSEPEKTKPKRSRASSSSKALPSEPKVKKVKQSKADQTTNQKKRQDKTESDQASKRRKSSAAKPKDVELDKFVTEQNGIAQWINNTGIDYNNPDLADFKKKVRRVLTKFEFFAPNIYWTTYKCGLTMWHGDGGKLDVATFSFDKDQRSTLISIACAELLAARAEESAAVTEEDFYQEVDMLKVSMDGSSPRKAAQHLTCPASPAKEFLLIILLVVWTEGLYELGQVYDWLEFFAGNAACTTFARFPELAGTWLGLELIYPDPFGLAISEIIDDLKRCKFGCPDLPDQVPKAVESFKESKSGKDSGLFDHADLEAVFRYLRKCTNLQVPKDWEELVPKRLSFADGMSKSSVGLSCGTLVDGYGAVTEEDEELEAQHEASNATETNQATAELETQPGDPFGQPVADSQDCQEHDGAETPPEVVAEHGNPQEDEPPVGEDADEGDAKGDQQRAQGKGKRFRRPLTRRELLRNAAKARIRRMIAEKKRRSDLCAPAMVKEQWEKGTKEKDEMAQLLQDTNWDKELFFTQLELVIRKKMKVKITRNEGWYSELELKNELKWSTQRIAGVKKVCEQSPKTHIRSNRYDGMQEYWVVIRESAEHTESKTHEESYRENKKVAPSDMPAADPNAFQGIDKHLEREQQIEAAAPEETVSAQIEAGLWPIKTLEDNIAKVDAQYEIMIDLMAKGENDGFTAESAKKFYDKSTADGAEDPPKTPKTPGAKGPTKTVKQKGEEEAKKPAPKSAGPSLRRWMRDVEAGPFPWPVPAVRKDVEMTPKAPCSSTIRAARAVIEEVPSALERTCAVVLHGDEGRTKKKSAIMVLNVSSLLGFGSNVKNRRASLETDYAKQDINFTGNTWATRWLLGVMPKGLYDPKKGDAEAFDRMSQALVDDMNQLIQTGALSVKGEKHWLVVLYVTGDWPFHQKSFHLGRTFGSVAKQPSSKTAPKGICHNCCADQDGYPFEDFESPEPRWRTTVGLDPPFLQDPVFLQLPHDQAMPTSMIGLDLFHGFHLGAGKVFCSSVLVLVSEILEGSSVAKRFESLHDLFFRWCQLRNQHPYIKKLSQETVKWIQTTDFPSGAWSKGSTTLCLLRFIIETCREHENEIEDTLLHTCYIAAVEIDSFFSKIYKEGVWIPGDKAREIAAHGFAFLKFNGRAARAAFEENRALLPFMPNLHRLHEIFFLMVDQVKTAGFCLSPLVWSCQLAEDYIGKPSRLSRRVSTQLAVTRTLQRSLEATHVHFR</sequence>
<feature type="compositionally biased region" description="Low complexity" evidence="1">
    <location>
        <begin position="226"/>
        <end position="244"/>
    </location>
</feature>
<reference evidence="2" key="1">
    <citation type="submission" date="2022-10" db="EMBL/GenBank/DDBJ databases">
        <authorList>
            <person name="Chen Y."/>
            <person name="Dougan E. K."/>
            <person name="Chan C."/>
            <person name="Rhodes N."/>
            <person name="Thang M."/>
        </authorList>
    </citation>
    <scope>NUCLEOTIDE SEQUENCE</scope>
</reference>
<proteinExistence type="predicted"/>
<dbReference type="EMBL" id="CAMXCT010000270">
    <property type="protein sequence ID" value="CAI3976412.1"/>
    <property type="molecule type" value="Genomic_DNA"/>
</dbReference>
<gene>
    <name evidence="2" type="ORF">C1SCF055_LOCUS4634</name>
</gene>
<evidence type="ECO:0000256" key="1">
    <source>
        <dbReference type="SAM" id="MobiDB-lite"/>
    </source>
</evidence>
<dbReference type="GO" id="GO:0051015">
    <property type="term" value="F:actin filament binding"/>
    <property type="evidence" value="ECO:0007669"/>
    <property type="project" value="TreeGrafter"/>
</dbReference>
<dbReference type="Proteomes" id="UP001152797">
    <property type="component" value="Unassembled WGS sequence"/>
</dbReference>
<dbReference type="PANTHER" id="PTHR10829:SF25">
    <property type="entry name" value="DREBRIN-LIKE PROTEIN"/>
    <property type="match status" value="1"/>
</dbReference>
<feature type="non-terminal residue" evidence="2">
    <location>
        <position position="1"/>
    </location>
</feature>
<feature type="region of interest" description="Disordered" evidence="1">
    <location>
        <begin position="893"/>
        <end position="983"/>
    </location>
</feature>
<feature type="region of interest" description="Disordered" evidence="1">
    <location>
        <begin position="1226"/>
        <end position="1271"/>
    </location>
</feature>
<dbReference type="PANTHER" id="PTHR10829">
    <property type="entry name" value="CORTACTIN AND DREBRIN"/>
    <property type="match status" value="1"/>
</dbReference>
<evidence type="ECO:0000313" key="4">
    <source>
        <dbReference type="Proteomes" id="UP001152797"/>
    </source>
</evidence>
<dbReference type="EMBL" id="CAMXCT020000270">
    <property type="protein sequence ID" value="CAL1129787.1"/>
    <property type="molecule type" value="Genomic_DNA"/>
</dbReference>
<feature type="region of interest" description="Disordered" evidence="1">
    <location>
        <begin position="328"/>
        <end position="595"/>
    </location>
</feature>
<dbReference type="EMBL" id="CAMXCT030000270">
    <property type="protein sequence ID" value="CAL4763724.1"/>
    <property type="molecule type" value="Genomic_DNA"/>
</dbReference>
<feature type="compositionally biased region" description="Basic and acidic residues" evidence="1">
    <location>
        <begin position="449"/>
        <end position="495"/>
    </location>
</feature>
<accession>A0A9P1BN48</accession>
<dbReference type="GO" id="GO:0005884">
    <property type="term" value="C:actin filament"/>
    <property type="evidence" value="ECO:0007669"/>
    <property type="project" value="TreeGrafter"/>
</dbReference>
<feature type="compositionally biased region" description="Acidic residues" evidence="1">
    <location>
        <begin position="954"/>
        <end position="966"/>
    </location>
</feature>
<feature type="region of interest" description="Disordered" evidence="1">
    <location>
        <begin position="1124"/>
        <end position="1151"/>
    </location>
</feature>
<protein>
    <submittedName>
        <fullName evidence="2">Uncharacterized protein</fullName>
    </submittedName>
</protein>
<organism evidence="2">
    <name type="scientific">Cladocopium goreaui</name>
    <dbReference type="NCBI Taxonomy" id="2562237"/>
    <lineage>
        <taxon>Eukaryota</taxon>
        <taxon>Sar</taxon>
        <taxon>Alveolata</taxon>
        <taxon>Dinophyceae</taxon>
        <taxon>Suessiales</taxon>
        <taxon>Symbiodiniaceae</taxon>
        <taxon>Cladocopium</taxon>
    </lineage>
</organism>
<feature type="compositionally biased region" description="Basic and acidic residues" evidence="1">
    <location>
        <begin position="1124"/>
        <end position="1140"/>
    </location>
</feature>
<feature type="region of interest" description="Disordered" evidence="1">
    <location>
        <begin position="161"/>
        <end position="262"/>
    </location>
</feature>